<dbReference type="SUPFAM" id="SSF88946">
    <property type="entry name" value="Sigma2 domain of RNA polymerase sigma factors"/>
    <property type="match status" value="1"/>
</dbReference>
<dbReference type="PANTHER" id="PTHR43133">
    <property type="entry name" value="RNA POLYMERASE ECF-TYPE SIGMA FACTO"/>
    <property type="match status" value="1"/>
</dbReference>
<keyword evidence="3" id="KW-0731">Sigma factor</keyword>
<dbReference type="InterPro" id="IPR036388">
    <property type="entry name" value="WH-like_DNA-bd_sf"/>
</dbReference>
<keyword evidence="8" id="KW-1185">Reference proteome</keyword>
<evidence type="ECO:0000256" key="2">
    <source>
        <dbReference type="ARBA" id="ARBA00023015"/>
    </source>
</evidence>
<dbReference type="Proteomes" id="UP001497527">
    <property type="component" value="Unassembled WGS sequence"/>
</dbReference>
<dbReference type="InterPro" id="IPR013325">
    <property type="entry name" value="RNA_pol_sigma_r2"/>
</dbReference>
<gene>
    <name evidence="7" type="ORF">T190423A01A_60045</name>
</gene>
<name>A0ABM9PER6_9FLAO</name>
<dbReference type="EMBL" id="CAXJIO010000015">
    <property type="protein sequence ID" value="CAL2104108.1"/>
    <property type="molecule type" value="Genomic_DNA"/>
</dbReference>
<sequence length="185" mass="22013">MNTLTEEITLLNQLQNNTTKEQAFRWLISEYKERLYWHIRKIVISHDDTDDVLQNTFIKVYRSIDKFKGESKLFSWMYRIATNEAITFINKRAKEKNIDISDMQFQLASNLDSDTWFDGDKIQIILQKAIATLPQKQQLVFNMKYFDDMKYQEISDILDTSVGALKASYHHAVKKIEEYVKFNQH</sequence>
<dbReference type="InterPro" id="IPR014284">
    <property type="entry name" value="RNA_pol_sigma-70_dom"/>
</dbReference>
<reference evidence="7 8" key="1">
    <citation type="submission" date="2024-05" db="EMBL/GenBank/DDBJ databases">
        <authorList>
            <person name="Duchaud E."/>
        </authorList>
    </citation>
    <scope>NUCLEOTIDE SEQUENCE [LARGE SCALE GENOMIC DNA]</scope>
    <source>
        <strain evidence="7">Ena-SAMPLE-TAB-13-05-2024-13:56:06:370-140308</strain>
    </source>
</reference>
<dbReference type="Pfam" id="PF08281">
    <property type="entry name" value="Sigma70_r4_2"/>
    <property type="match status" value="1"/>
</dbReference>
<keyword evidence="2" id="KW-0805">Transcription regulation</keyword>
<dbReference type="Gene3D" id="1.10.10.10">
    <property type="entry name" value="Winged helix-like DNA-binding domain superfamily/Winged helix DNA-binding domain"/>
    <property type="match status" value="1"/>
</dbReference>
<evidence type="ECO:0000256" key="1">
    <source>
        <dbReference type="ARBA" id="ARBA00010641"/>
    </source>
</evidence>
<dbReference type="Pfam" id="PF04542">
    <property type="entry name" value="Sigma70_r2"/>
    <property type="match status" value="1"/>
</dbReference>
<evidence type="ECO:0000259" key="6">
    <source>
        <dbReference type="Pfam" id="PF08281"/>
    </source>
</evidence>
<comment type="similarity">
    <text evidence="1">Belongs to the sigma-70 factor family. ECF subfamily.</text>
</comment>
<dbReference type="InterPro" id="IPR013324">
    <property type="entry name" value="RNA_pol_sigma_r3/r4-like"/>
</dbReference>
<proteinExistence type="inferred from homology"/>
<evidence type="ECO:0000256" key="4">
    <source>
        <dbReference type="ARBA" id="ARBA00023163"/>
    </source>
</evidence>
<accession>A0ABM9PER6</accession>
<protein>
    <submittedName>
        <fullName evidence="7">RNA polymerase sigma-70 factor, ECF subfamily</fullName>
    </submittedName>
</protein>
<evidence type="ECO:0000259" key="5">
    <source>
        <dbReference type="Pfam" id="PF04542"/>
    </source>
</evidence>
<dbReference type="Gene3D" id="1.10.1740.10">
    <property type="match status" value="1"/>
</dbReference>
<dbReference type="InterPro" id="IPR013249">
    <property type="entry name" value="RNA_pol_sigma70_r4_t2"/>
</dbReference>
<dbReference type="InterPro" id="IPR007627">
    <property type="entry name" value="RNA_pol_sigma70_r2"/>
</dbReference>
<evidence type="ECO:0000313" key="8">
    <source>
        <dbReference type="Proteomes" id="UP001497527"/>
    </source>
</evidence>
<evidence type="ECO:0000313" key="7">
    <source>
        <dbReference type="EMBL" id="CAL2104108.1"/>
    </source>
</evidence>
<dbReference type="CDD" id="cd06171">
    <property type="entry name" value="Sigma70_r4"/>
    <property type="match status" value="1"/>
</dbReference>
<dbReference type="SUPFAM" id="SSF88659">
    <property type="entry name" value="Sigma3 and sigma4 domains of RNA polymerase sigma factors"/>
    <property type="match status" value="1"/>
</dbReference>
<comment type="caution">
    <text evidence="7">The sequence shown here is derived from an EMBL/GenBank/DDBJ whole genome shotgun (WGS) entry which is preliminary data.</text>
</comment>
<dbReference type="PANTHER" id="PTHR43133:SF51">
    <property type="entry name" value="RNA POLYMERASE SIGMA FACTOR"/>
    <property type="match status" value="1"/>
</dbReference>
<evidence type="ECO:0000256" key="3">
    <source>
        <dbReference type="ARBA" id="ARBA00023082"/>
    </source>
</evidence>
<dbReference type="RefSeq" id="WP_348718367.1">
    <property type="nucleotide sequence ID" value="NZ_CAXJIO010000015.1"/>
</dbReference>
<dbReference type="InterPro" id="IPR039425">
    <property type="entry name" value="RNA_pol_sigma-70-like"/>
</dbReference>
<dbReference type="NCBIfam" id="TIGR02937">
    <property type="entry name" value="sigma70-ECF"/>
    <property type="match status" value="1"/>
</dbReference>
<organism evidence="7 8">
    <name type="scientific">Tenacibaculum polynesiense</name>
    <dbReference type="NCBI Taxonomy" id="3137857"/>
    <lineage>
        <taxon>Bacteria</taxon>
        <taxon>Pseudomonadati</taxon>
        <taxon>Bacteroidota</taxon>
        <taxon>Flavobacteriia</taxon>
        <taxon>Flavobacteriales</taxon>
        <taxon>Flavobacteriaceae</taxon>
        <taxon>Tenacibaculum</taxon>
    </lineage>
</organism>
<feature type="domain" description="RNA polymerase sigma-70 region 2" evidence="5">
    <location>
        <begin position="27"/>
        <end position="94"/>
    </location>
</feature>
<keyword evidence="4" id="KW-0804">Transcription</keyword>
<feature type="domain" description="RNA polymerase sigma factor 70 region 4 type 2" evidence="6">
    <location>
        <begin position="125"/>
        <end position="176"/>
    </location>
</feature>